<comment type="caution">
    <text evidence="5">The sequence shown here is derived from an EMBL/GenBank/DDBJ whole genome shotgun (WGS) entry which is preliminary data.</text>
</comment>
<dbReference type="Pfam" id="PF04548">
    <property type="entry name" value="AIG1"/>
    <property type="match status" value="1"/>
</dbReference>
<gene>
    <name evidence="5" type="ORF">MGAL_10B021599</name>
</gene>
<evidence type="ECO:0000313" key="6">
    <source>
        <dbReference type="Proteomes" id="UP000596742"/>
    </source>
</evidence>
<dbReference type="EMBL" id="UYJE01005202">
    <property type="protein sequence ID" value="VDI35081.1"/>
    <property type="molecule type" value="Genomic_DNA"/>
</dbReference>
<dbReference type="InterPro" id="IPR006703">
    <property type="entry name" value="G_AIG1"/>
</dbReference>
<dbReference type="OrthoDB" id="6134855at2759"/>
<dbReference type="InterPro" id="IPR045058">
    <property type="entry name" value="GIMA/IAN/Toc"/>
</dbReference>
<name>A0A8B6EL53_MYTGA</name>
<feature type="domain" description="AIG1-type G" evidence="4">
    <location>
        <begin position="39"/>
        <end position="255"/>
    </location>
</feature>
<sequence length="293" mass="33548">MDKFDQRKMDKFNQGYVNSFAIGQGYGDTFVRVPMASHNNDIRIVILGKTGTGKSATGNSILDKKEFECSPGGSISTWSCLKRETKRFEKNVVVIDTPGLQEVKKPMHAIRSEIQKSIEMAYPISGIAHPGPNVFLLCLKMGRFTAEDETLFQECLIIFGEEMLPFTIVVFTHEDTWESDMEYSGRDPKHSEYMQSLPLFALEFIGKCRSHICFNNRKTGLDMDLQVQLLFKQIEDAIVLNSGNVYTNEILQKVVSREQFKNNISYWYTNGKKMLNSVLAVGNVFLFWRNFKR</sequence>
<dbReference type="PANTHER" id="PTHR10903">
    <property type="entry name" value="GTPASE, IMAP FAMILY MEMBER-RELATED"/>
    <property type="match status" value="1"/>
</dbReference>
<comment type="similarity">
    <text evidence="1">Belongs to the TRAFAC class TrmE-Era-EngA-EngB-Septin-like GTPase superfamily. AIG1/Toc34/Toc159-like paraseptin GTPase family. IAN subfamily.</text>
</comment>
<organism evidence="5 6">
    <name type="scientific">Mytilus galloprovincialis</name>
    <name type="common">Mediterranean mussel</name>
    <dbReference type="NCBI Taxonomy" id="29158"/>
    <lineage>
        <taxon>Eukaryota</taxon>
        <taxon>Metazoa</taxon>
        <taxon>Spiralia</taxon>
        <taxon>Lophotrochozoa</taxon>
        <taxon>Mollusca</taxon>
        <taxon>Bivalvia</taxon>
        <taxon>Autobranchia</taxon>
        <taxon>Pteriomorphia</taxon>
        <taxon>Mytilida</taxon>
        <taxon>Mytiloidea</taxon>
        <taxon>Mytilidae</taxon>
        <taxon>Mytilinae</taxon>
        <taxon>Mytilus</taxon>
    </lineage>
</organism>
<keyword evidence="2" id="KW-0547">Nucleotide-binding</keyword>
<dbReference type="SUPFAM" id="SSF52540">
    <property type="entry name" value="P-loop containing nucleoside triphosphate hydrolases"/>
    <property type="match status" value="1"/>
</dbReference>
<accession>A0A8B6EL53</accession>
<dbReference type="PROSITE" id="PS51720">
    <property type="entry name" value="G_AIG1"/>
    <property type="match status" value="1"/>
</dbReference>
<proteinExistence type="inferred from homology"/>
<evidence type="ECO:0000256" key="2">
    <source>
        <dbReference type="ARBA" id="ARBA00022741"/>
    </source>
</evidence>
<dbReference type="GO" id="GO:0005525">
    <property type="term" value="F:GTP binding"/>
    <property type="evidence" value="ECO:0007669"/>
    <property type="project" value="UniProtKB-KW"/>
</dbReference>
<evidence type="ECO:0000256" key="1">
    <source>
        <dbReference type="ARBA" id="ARBA00008535"/>
    </source>
</evidence>
<protein>
    <recommendedName>
        <fullName evidence="4">AIG1-type G domain-containing protein</fullName>
    </recommendedName>
</protein>
<dbReference type="InterPro" id="IPR027417">
    <property type="entry name" value="P-loop_NTPase"/>
</dbReference>
<keyword evidence="6" id="KW-1185">Reference proteome</keyword>
<evidence type="ECO:0000313" key="5">
    <source>
        <dbReference type="EMBL" id="VDI35081.1"/>
    </source>
</evidence>
<reference evidence="5" key="1">
    <citation type="submission" date="2018-11" db="EMBL/GenBank/DDBJ databases">
        <authorList>
            <person name="Alioto T."/>
            <person name="Alioto T."/>
        </authorList>
    </citation>
    <scope>NUCLEOTIDE SEQUENCE</scope>
</reference>
<dbReference type="PANTHER" id="PTHR10903:SF184">
    <property type="entry name" value="GTP-BINDING PROTEIN A"/>
    <property type="match status" value="1"/>
</dbReference>
<dbReference type="Proteomes" id="UP000596742">
    <property type="component" value="Unassembled WGS sequence"/>
</dbReference>
<keyword evidence="3" id="KW-0342">GTP-binding</keyword>
<evidence type="ECO:0000256" key="3">
    <source>
        <dbReference type="ARBA" id="ARBA00023134"/>
    </source>
</evidence>
<evidence type="ECO:0000259" key="4">
    <source>
        <dbReference type="PROSITE" id="PS51720"/>
    </source>
</evidence>
<dbReference type="Gene3D" id="3.40.50.300">
    <property type="entry name" value="P-loop containing nucleotide triphosphate hydrolases"/>
    <property type="match status" value="1"/>
</dbReference>
<dbReference type="AlphaFoldDB" id="A0A8B6EL53"/>